<name>A0A4R6B3T2_9RHOB</name>
<comment type="function">
    <text evidence="4">Has an important function as a repair enzyme for proteins that have been inactivated by oxidation. Catalyzes the reversible oxidation-reduction of methionine sulfoxide in proteins to methionine.</text>
</comment>
<evidence type="ECO:0000313" key="7">
    <source>
        <dbReference type="EMBL" id="TDL89323.1"/>
    </source>
</evidence>
<dbReference type="Proteomes" id="UP000294562">
    <property type="component" value="Unassembled WGS sequence"/>
</dbReference>
<evidence type="ECO:0000313" key="8">
    <source>
        <dbReference type="Proteomes" id="UP000294562"/>
    </source>
</evidence>
<proteinExistence type="inferred from homology"/>
<evidence type="ECO:0000256" key="5">
    <source>
        <dbReference type="SAM" id="SignalP"/>
    </source>
</evidence>
<dbReference type="InterPro" id="IPR036509">
    <property type="entry name" value="Met_Sox_Rdtase_MsrA_sf"/>
</dbReference>
<dbReference type="EC" id="1.8.4.11" evidence="4"/>
<sequence>MFNRLNALKPLLLTLAILGGVFLRAGDSHAAEPEQALLAGGCFWCVEADFEKVPGVLDAVSGFAGGTVANPTYKQVVRGGTGHIEAVLITYDPDVIDYRTILDTFLRSIDPLDDGGQFCDRGDTYIPAIFAMNDTQNSIAQSALAAASEDLGRRARVKLLDAAPFFEAEDYHQDYYKSQDRVLTRFGLETKASAYKKYRQACGRDNRVKRVWGDAAASFIGN</sequence>
<dbReference type="NCBIfam" id="TIGR00401">
    <property type="entry name" value="msrA"/>
    <property type="match status" value="1"/>
</dbReference>
<dbReference type="RefSeq" id="WP_133342121.1">
    <property type="nucleotide sequence ID" value="NZ_SMZO01000011.1"/>
</dbReference>
<dbReference type="InterPro" id="IPR002569">
    <property type="entry name" value="Met_Sox_Rdtase_MsrA_dom"/>
</dbReference>
<dbReference type="AlphaFoldDB" id="A0A4R6B3T2"/>
<comment type="catalytic activity">
    <reaction evidence="3 4">
        <text>[thioredoxin]-disulfide + L-methionine + H2O = L-methionine (S)-S-oxide + [thioredoxin]-dithiol</text>
        <dbReference type="Rhea" id="RHEA:19993"/>
        <dbReference type="Rhea" id="RHEA-COMP:10698"/>
        <dbReference type="Rhea" id="RHEA-COMP:10700"/>
        <dbReference type="ChEBI" id="CHEBI:15377"/>
        <dbReference type="ChEBI" id="CHEBI:29950"/>
        <dbReference type="ChEBI" id="CHEBI:50058"/>
        <dbReference type="ChEBI" id="CHEBI:57844"/>
        <dbReference type="ChEBI" id="CHEBI:58772"/>
        <dbReference type="EC" id="1.8.4.11"/>
    </reaction>
</comment>
<protein>
    <recommendedName>
        <fullName evidence="4">Peptide methionine sulfoxide reductase MsrA</fullName>
        <shortName evidence="4">Protein-methionine-S-oxide reductase</shortName>
        <ecNumber evidence="4">1.8.4.11</ecNumber>
    </recommendedName>
    <alternativeName>
        <fullName evidence="4">Peptide-methionine (S)-S-oxide reductase</fullName>
        <shortName evidence="4">Peptide Met(O) reductase</shortName>
    </alternativeName>
</protein>
<gene>
    <name evidence="4 7" type="primary">msrA</name>
    <name evidence="7" type="ORF">E2L05_06650</name>
</gene>
<dbReference type="Gene3D" id="3.30.1060.10">
    <property type="entry name" value="Peptide methionine sulphoxide reductase MsrA"/>
    <property type="match status" value="1"/>
</dbReference>
<dbReference type="PANTHER" id="PTHR43774:SF1">
    <property type="entry name" value="PEPTIDE METHIONINE SULFOXIDE REDUCTASE MSRA 2"/>
    <property type="match status" value="1"/>
</dbReference>
<evidence type="ECO:0000256" key="1">
    <source>
        <dbReference type="ARBA" id="ARBA00023002"/>
    </source>
</evidence>
<feature type="domain" description="Peptide methionine sulphoxide reductase MsrA" evidence="6">
    <location>
        <begin position="35"/>
        <end position="180"/>
    </location>
</feature>
<feature type="signal peptide" evidence="5">
    <location>
        <begin position="1"/>
        <end position="30"/>
    </location>
</feature>
<evidence type="ECO:0000259" key="6">
    <source>
        <dbReference type="Pfam" id="PF01625"/>
    </source>
</evidence>
<evidence type="ECO:0000256" key="4">
    <source>
        <dbReference type="HAMAP-Rule" id="MF_01401"/>
    </source>
</evidence>
<comment type="caution">
    <text evidence="7">The sequence shown here is derived from an EMBL/GenBank/DDBJ whole genome shotgun (WGS) entry which is preliminary data.</text>
</comment>
<evidence type="ECO:0000256" key="2">
    <source>
        <dbReference type="ARBA" id="ARBA00047806"/>
    </source>
</evidence>
<dbReference type="GO" id="GO:0008113">
    <property type="term" value="F:peptide-methionine (S)-S-oxide reductase activity"/>
    <property type="evidence" value="ECO:0007669"/>
    <property type="project" value="UniProtKB-UniRule"/>
</dbReference>
<feature type="chain" id="PRO_5020446160" description="Peptide methionine sulfoxide reductase MsrA" evidence="5">
    <location>
        <begin position="31"/>
        <end position="222"/>
    </location>
</feature>
<keyword evidence="8" id="KW-1185">Reference proteome</keyword>
<organism evidence="7 8">
    <name type="scientific">Meridianimarinicoccus aquatilis</name>
    <dbReference type="NCBI Taxonomy" id="2552766"/>
    <lineage>
        <taxon>Bacteria</taxon>
        <taxon>Pseudomonadati</taxon>
        <taxon>Pseudomonadota</taxon>
        <taxon>Alphaproteobacteria</taxon>
        <taxon>Rhodobacterales</taxon>
        <taxon>Paracoccaceae</taxon>
        <taxon>Meridianimarinicoccus</taxon>
    </lineage>
</organism>
<dbReference type="Pfam" id="PF01625">
    <property type="entry name" value="PMSR"/>
    <property type="match status" value="1"/>
</dbReference>
<keyword evidence="5" id="KW-0732">Signal</keyword>
<feature type="active site" evidence="4">
    <location>
        <position position="42"/>
    </location>
</feature>
<reference evidence="7 8" key="1">
    <citation type="submission" date="2019-03" db="EMBL/GenBank/DDBJ databases">
        <title>Rhodobacteraceae bacterium SM1902, a new member of the family Rhodobacteraceae isolated from Yantai.</title>
        <authorList>
            <person name="Sun Y."/>
        </authorList>
    </citation>
    <scope>NUCLEOTIDE SEQUENCE [LARGE SCALE GENOMIC DNA]</scope>
    <source>
        <strain evidence="7 8">SM1902</strain>
    </source>
</reference>
<dbReference type="EMBL" id="SMZO01000011">
    <property type="protein sequence ID" value="TDL89323.1"/>
    <property type="molecule type" value="Genomic_DNA"/>
</dbReference>
<dbReference type="HAMAP" id="MF_01401">
    <property type="entry name" value="MsrA"/>
    <property type="match status" value="1"/>
</dbReference>
<comment type="similarity">
    <text evidence="4">Belongs to the MsrA Met sulfoxide reductase family.</text>
</comment>
<dbReference type="PANTHER" id="PTHR43774">
    <property type="entry name" value="PEPTIDE METHIONINE SULFOXIDE REDUCTASE"/>
    <property type="match status" value="1"/>
</dbReference>
<comment type="catalytic activity">
    <reaction evidence="2 4">
        <text>L-methionyl-[protein] + [thioredoxin]-disulfide + H2O = L-methionyl-(S)-S-oxide-[protein] + [thioredoxin]-dithiol</text>
        <dbReference type="Rhea" id="RHEA:14217"/>
        <dbReference type="Rhea" id="RHEA-COMP:10698"/>
        <dbReference type="Rhea" id="RHEA-COMP:10700"/>
        <dbReference type="Rhea" id="RHEA-COMP:12313"/>
        <dbReference type="Rhea" id="RHEA-COMP:12315"/>
        <dbReference type="ChEBI" id="CHEBI:15377"/>
        <dbReference type="ChEBI" id="CHEBI:16044"/>
        <dbReference type="ChEBI" id="CHEBI:29950"/>
        <dbReference type="ChEBI" id="CHEBI:44120"/>
        <dbReference type="ChEBI" id="CHEBI:50058"/>
        <dbReference type="EC" id="1.8.4.11"/>
    </reaction>
</comment>
<keyword evidence="1 4" id="KW-0560">Oxidoreductase</keyword>
<dbReference type="SUPFAM" id="SSF55068">
    <property type="entry name" value="Peptide methionine sulfoxide reductase"/>
    <property type="match status" value="1"/>
</dbReference>
<accession>A0A4R6B3T2</accession>
<dbReference type="OrthoDB" id="4174719at2"/>
<dbReference type="GO" id="GO:0033744">
    <property type="term" value="F:L-methionine:thioredoxin-disulfide S-oxidoreductase activity"/>
    <property type="evidence" value="ECO:0007669"/>
    <property type="project" value="RHEA"/>
</dbReference>
<evidence type="ECO:0000256" key="3">
    <source>
        <dbReference type="ARBA" id="ARBA00048782"/>
    </source>
</evidence>